<dbReference type="AlphaFoldDB" id="A0A2C6KIJ1"/>
<name>A0A2C6KIJ1_9APIC</name>
<gene>
    <name evidence="1" type="ORF">CSUI_009253</name>
</gene>
<dbReference type="EMBL" id="MIGC01005463">
    <property type="protein sequence ID" value="PHJ16929.1"/>
    <property type="molecule type" value="Genomic_DNA"/>
</dbReference>
<dbReference type="VEuPathDB" id="ToxoDB:CSUI_009253"/>
<dbReference type="GeneID" id="94432580"/>
<dbReference type="RefSeq" id="XP_067918654.1">
    <property type="nucleotide sequence ID" value="XM_068069369.1"/>
</dbReference>
<evidence type="ECO:0000313" key="1">
    <source>
        <dbReference type="EMBL" id="PHJ16929.1"/>
    </source>
</evidence>
<accession>A0A2C6KIJ1</accession>
<organism evidence="1 2">
    <name type="scientific">Cystoisospora suis</name>
    <dbReference type="NCBI Taxonomy" id="483139"/>
    <lineage>
        <taxon>Eukaryota</taxon>
        <taxon>Sar</taxon>
        <taxon>Alveolata</taxon>
        <taxon>Apicomplexa</taxon>
        <taxon>Conoidasida</taxon>
        <taxon>Coccidia</taxon>
        <taxon>Eucoccidiorida</taxon>
        <taxon>Eimeriorina</taxon>
        <taxon>Sarcocystidae</taxon>
        <taxon>Cystoisospora</taxon>
    </lineage>
</organism>
<protein>
    <submittedName>
        <fullName evidence="1">Uncharacterized protein</fullName>
    </submittedName>
</protein>
<sequence>NGIAFAVDRLTFFVFHQCRKSYYCRCFHVCCREEVPCHNSQSESSTTSSRGTVR</sequence>
<dbReference type="Proteomes" id="UP000221165">
    <property type="component" value="Unassembled WGS sequence"/>
</dbReference>
<keyword evidence="2" id="KW-1185">Reference proteome</keyword>
<feature type="non-terminal residue" evidence="1">
    <location>
        <position position="1"/>
    </location>
</feature>
<comment type="caution">
    <text evidence="1">The sequence shown here is derived from an EMBL/GenBank/DDBJ whole genome shotgun (WGS) entry which is preliminary data.</text>
</comment>
<evidence type="ECO:0000313" key="2">
    <source>
        <dbReference type="Proteomes" id="UP000221165"/>
    </source>
</evidence>
<reference evidence="1 2" key="1">
    <citation type="journal article" date="2017" name="Int. J. Parasitol.">
        <title>The genome of the protozoan parasite Cystoisospora suis and a reverse vaccinology approach to identify vaccine candidates.</title>
        <authorList>
            <person name="Palmieri N."/>
            <person name="Shrestha A."/>
            <person name="Ruttkowski B."/>
            <person name="Beck T."/>
            <person name="Vogl C."/>
            <person name="Tomley F."/>
            <person name="Blake D.P."/>
            <person name="Joachim A."/>
        </authorList>
    </citation>
    <scope>NUCLEOTIDE SEQUENCE [LARGE SCALE GENOMIC DNA]</scope>
    <source>
        <strain evidence="1 2">Wien I</strain>
    </source>
</reference>
<proteinExistence type="predicted"/>